<dbReference type="InterPro" id="IPR036056">
    <property type="entry name" value="Fibrinogen-like_C"/>
</dbReference>
<evidence type="ECO:0000313" key="6">
    <source>
        <dbReference type="EMBL" id="CAK8696820.1"/>
    </source>
</evidence>
<proteinExistence type="predicted"/>
<name>A0ABP0GZ44_CLALP</name>
<reference evidence="6 7" key="1">
    <citation type="submission" date="2024-02" db="EMBL/GenBank/DDBJ databases">
        <authorList>
            <person name="Daric V."/>
            <person name="Darras S."/>
        </authorList>
    </citation>
    <scope>NUCLEOTIDE SEQUENCE [LARGE SCALE GENOMIC DNA]</scope>
</reference>
<feature type="domain" description="Fibrinogen C-terminal" evidence="5">
    <location>
        <begin position="1"/>
        <end position="42"/>
    </location>
</feature>
<dbReference type="Proteomes" id="UP001642483">
    <property type="component" value="Unassembled WGS sequence"/>
</dbReference>
<evidence type="ECO:0000313" key="7">
    <source>
        <dbReference type="Proteomes" id="UP001642483"/>
    </source>
</evidence>
<sequence>MPTSCKDIVGQTGLHLIQPDPATLPFVTYCDMDSTGEGWTLVAAVHENNIQGKCTVGDKWSSEQEYSSKYLGSKNWENFNVFGDVLDLTWDDYKNVAYHALQASNVMLWHVPNALAISEISDQAYLKYYTNDNVLDQYGGSLRSLYANYAPLNNAGPSRFYELIVSPIEYIKGSKDTIMADIPSDEVENVQPGFIQFRAFDTFGFPQALCPGVKMVTGDSARICVGGNGAAVGDQIRVPSTRRKVTCGDYAGWNGKFKDPGLADVPSSSGRSQKYINSSILIFVK</sequence>
<dbReference type="Gene3D" id="3.90.215.10">
    <property type="entry name" value="Gamma Fibrinogen, chain A, domain 1"/>
    <property type="match status" value="1"/>
</dbReference>
<evidence type="ECO:0000256" key="3">
    <source>
        <dbReference type="ARBA" id="ARBA00022837"/>
    </source>
</evidence>
<dbReference type="Pfam" id="PF00147">
    <property type="entry name" value="Fibrinogen_C"/>
    <property type="match status" value="1"/>
</dbReference>
<evidence type="ECO:0000256" key="2">
    <source>
        <dbReference type="ARBA" id="ARBA00022734"/>
    </source>
</evidence>
<gene>
    <name evidence="6" type="ORF">CVLEPA_LOCUS30134</name>
</gene>
<evidence type="ECO:0000256" key="4">
    <source>
        <dbReference type="ARBA" id="ARBA00023157"/>
    </source>
</evidence>
<evidence type="ECO:0000256" key="1">
    <source>
        <dbReference type="ARBA" id="ARBA00022723"/>
    </source>
</evidence>
<dbReference type="PROSITE" id="PS51406">
    <property type="entry name" value="FIBRINOGEN_C_2"/>
    <property type="match status" value="1"/>
</dbReference>
<organism evidence="6 7">
    <name type="scientific">Clavelina lepadiformis</name>
    <name type="common">Light-bulb sea squirt</name>
    <name type="synonym">Ascidia lepadiformis</name>
    <dbReference type="NCBI Taxonomy" id="159417"/>
    <lineage>
        <taxon>Eukaryota</taxon>
        <taxon>Metazoa</taxon>
        <taxon>Chordata</taxon>
        <taxon>Tunicata</taxon>
        <taxon>Ascidiacea</taxon>
        <taxon>Aplousobranchia</taxon>
        <taxon>Clavelinidae</taxon>
        <taxon>Clavelina</taxon>
    </lineage>
</organism>
<dbReference type="PANTHER" id="PTHR16146">
    <property type="entry name" value="INTELECTIN"/>
    <property type="match status" value="1"/>
</dbReference>
<dbReference type="InterPro" id="IPR014716">
    <property type="entry name" value="Fibrinogen_a/b/g_C_1"/>
</dbReference>
<dbReference type="InterPro" id="IPR002181">
    <property type="entry name" value="Fibrinogen_a/b/g_C_dom"/>
</dbReference>
<keyword evidence="4" id="KW-1015">Disulfide bond</keyword>
<dbReference type="EMBL" id="CAWYQH010000163">
    <property type="protein sequence ID" value="CAK8696820.1"/>
    <property type="molecule type" value="Genomic_DNA"/>
</dbReference>
<dbReference type="PANTHER" id="PTHR16146:SF46">
    <property type="entry name" value="INTELECTIN-1A-RELATED"/>
    <property type="match status" value="1"/>
</dbReference>
<evidence type="ECO:0000259" key="5">
    <source>
        <dbReference type="PROSITE" id="PS51406"/>
    </source>
</evidence>
<keyword evidence="3" id="KW-0106">Calcium</keyword>
<keyword evidence="1" id="KW-0479">Metal-binding</keyword>
<accession>A0ABP0GZ44</accession>
<dbReference type="SUPFAM" id="SSF56496">
    <property type="entry name" value="Fibrinogen C-terminal domain-like"/>
    <property type="match status" value="1"/>
</dbReference>
<comment type="caution">
    <text evidence="6">The sequence shown here is derived from an EMBL/GenBank/DDBJ whole genome shotgun (WGS) entry which is preliminary data.</text>
</comment>
<protein>
    <recommendedName>
        <fullName evidence="5">Fibrinogen C-terminal domain-containing protein</fullName>
    </recommendedName>
</protein>
<keyword evidence="2" id="KW-0430">Lectin</keyword>
<keyword evidence="7" id="KW-1185">Reference proteome</keyword>